<comment type="cofactor">
    <cofactor evidence="2">
        <name>Mn(2+)</name>
        <dbReference type="ChEBI" id="CHEBI:29035"/>
    </cofactor>
</comment>
<dbReference type="RefSeq" id="WP_256606891.1">
    <property type="nucleotide sequence ID" value="NZ_JANIBL010000027.1"/>
</dbReference>
<dbReference type="EMBL" id="JANIBL010000027">
    <property type="protein sequence ID" value="MCQ8117806.1"/>
    <property type="molecule type" value="Genomic_DNA"/>
</dbReference>
<keyword evidence="11 14" id="KW-0460">Magnesium</keyword>
<dbReference type="GO" id="GO:0003935">
    <property type="term" value="F:GTP cyclohydrolase II activity"/>
    <property type="evidence" value="ECO:0007669"/>
    <property type="project" value="UniProtKB-EC"/>
</dbReference>
<evidence type="ECO:0000256" key="9">
    <source>
        <dbReference type="ARBA" id="ARBA00022619"/>
    </source>
</evidence>
<dbReference type="NCBIfam" id="NF010626">
    <property type="entry name" value="PRK14019.1"/>
    <property type="match status" value="1"/>
</dbReference>
<feature type="site" description="Essential for catalytic activity" evidence="14">
    <location>
        <position position="124"/>
    </location>
</feature>
<dbReference type="SUPFAM" id="SSF142695">
    <property type="entry name" value="RibA-like"/>
    <property type="match status" value="1"/>
</dbReference>
<evidence type="ECO:0000256" key="5">
    <source>
        <dbReference type="ARBA" id="ARBA00005520"/>
    </source>
</evidence>
<comment type="similarity">
    <text evidence="5">In the N-terminal section; belongs to the DHBP synthase family.</text>
</comment>
<name>A0ABT1TSP9_9GAMM</name>
<feature type="binding site" evidence="14">
    <location>
        <begin position="138"/>
        <end position="142"/>
    </location>
    <ligand>
        <name>D-ribulose 5-phosphate</name>
        <dbReference type="ChEBI" id="CHEBI:58121"/>
    </ligand>
</feature>
<evidence type="ECO:0000313" key="17">
    <source>
        <dbReference type="Proteomes" id="UP001524570"/>
    </source>
</evidence>
<evidence type="ECO:0000256" key="7">
    <source>
        <dbReference type="ARBA" id="ARBA00012153"/>
    </source>
</evidence>
<evidence type="ECO:0000256" key="2">
    <source>
        <dbReference type="ARBA" id="ARBA00001936"/>
    </source>
</evidence>
<evidence type="ECO:0000256" key="10">
    <source>
        <dbReference type="ARBA" id="ARBA00022723"/>
    </source>
</evidence>
<feature type="domain" description="GTP cyclohydrolase II" evidence="15">
    <location>
        <begin position="206"/>
        <end position="366"/>
    </location>
</feature>
<dbReference type="GO" id="GO:0008686">
    <property type="term" value="F:3,4-dihydroxy-2-butanone-4-phosphate synthase activity"/>
    <property type="evidence" value="ECO:0007669"/>
    <property type="project" value="UniProtKB-EC"/>
</dbReference>
<dbReference type="InterPro" id="IPR032677">
    <property type="entry name" value="GTP_cyclohydro_II"/>
</dbReference>
<dbReference type="InterPro" id="IPR036144">
    <property type="entry name" value="RibA-like_sf"/>
</dbReference>
<comment type="caution">
    <text evidence="16">The sequence shown here is derived from an EMBL/GenBank/DDBJ whole genome shotgun (WGS) entry which is preliminary data.</text>
</comment>
<evidence type="ECO:0000313" key="16">
    <source>
        <dbReference type="EMBL" id="MCQ8117806.1"/>
    </source>
</evidence>
<keyword evidence="17" id="KW-1185">Reference proteome</keyword>
<evidence type="ECO:0000256" key="12">
    <source>
        <dbReference type="ARBA" id="ARBA00023211"/>
    </source>
</evidence>
<dbReference type="PANTHER" id="PTHR21327:SF34">
    <property type="entry name" value="3,4-DIHYDROXY-2-BUTANONE 4-PHOSPHATE SYNTHASE"/>
    <property type="match status" value="1"/>
</dbReference>
<dbReference type="Pfam" id="PF00925">
    <property type="entry name" value="GTP_cyclohydro2"/>
    <property type="match status" value="1"/>
</dbReference>
<comment type="cofactor">
    <cofactor evidence="14">
        <name>Mg(2+)</name>
        <dbReference type="ChEBI" id="CHEBI:18420"/>
    </cofactor>
    <cofactor evidence="14">
        <name>Mn(2+)</name>
        <dbReference type="ChEBI" id="CHEBI:29035"/>
    </cofactor>
    <text evidence="14">Binds 2 divalent metal cations per subunit. Magnesium or manganese.</text>
</comment>
<dbReference type="Gene3D" id="3.90.870.10">
    <property type="entry name" value="DHBP synthase"/>
    <property type="match status" value="1"/>
</dbReference>
<dbReference type="SUPFAM" id="SSF55821">
    <property type="entry name" value="YrdC/RibB"/>
    <property type="match status" value="1"/>
</dbReference>
<dbReference type="InterPro" id="IPR017945">
    <property type="entry name" value="DHBP_synth_RibB-like_a/b_dom"/>
</dbReference>
<keyword evidence="9 14" id="KW-0686">Riboflavin biosynthesis</keyword>
<feature type="site" description="Essential for catalytic activity" evidence="14">
    <location>
        <position position="162"/>
    </location>
</feature>
<dbReference type="PANTHER" id="PTHR21327">
    <property type="entry name" value="GTP CYCLOHYDROLASE II-RELATED"/>
    <property type="match status" value="1"/>
</dbReference>
<feature type="binding site" evidence="14">
    <location>
        <position position="26"/>
    </location>
    <ligand>
        <name>Mg(2+)</name>
        <dbReference type="ChEBI" id="CHEBI:18420"/>
        <label>1</label>
    </ligand>
</feature>
<proteinExistence type="inferred from homology"/>
<evidence type="ECO:0000256" key="6">
    <source>
        <dbReference type="ARBA" id="ARBA00008976"/>
    </source>
</evidence>
<comment type="similarity">
    <text evidence="14">Belongs to the DHBP synthase family.</text>
</comment>
<keyword evidence="13 14" id="KW-0456">Lyase</keyword>
<dbReference type="NCBIfam" id="TIGR00506">
    <property type="entry name" value="ribB"/>
    <property type="match status" value="1"/>
</dbReference>
<comment type="subunit">
    <text evidence="14">Homodimer.</text>
</comment>
<comment type="function">
    <text evidence="3 14">Catalyzes the conversion of D-ribulose 5-phosphate to formate and 3,4-dihydroxy-2-butanone 4-phosphate.</text>
</comment>
<feature type="binding site" evidence="14">
    <location>
        <position position="30"/>
    </location>
    <ligand>
        <name>D-ribulose 5-phosphate</name>
        <dbReference type="ChEBI" id="CHEBI:58121"/>
    </ligand>
</feature>
<dbReference type="Pfam" id="PF00926">
    <property type="entry name" value="DHBP_synthase"/>
    <property type="match status" value="1"/>
</dbReference>
<reference evidence="16 17" key="1">
    <citation type="submission" date="2022-07" db="EMBL/GenBank/DDBJ databases">
        <title>Methylomonas rivi sp. nov., Methylomonas rosea sp. nov., Methylomonas aureus sp. nov. and Methylomonas subterranea sp. nov., four novel methanotrophs isolated from a freshwater creek and the deep terrestrial subsurface.</title>
        <authorList>
            <person name="Abin C."/>
            <person name="Sankaranarayanan K."/>
            <person name="Garner C."/>
            <person name="Sindelar R."/>
            <person name="Kotary K."/>
            <person name="Garner R."/>
            <person name="Barclay S."/>
            <person name="Lawson P."/>
            <person name="Krumholz L."/>
        </authorList>
    </citation>
    <scope>NUCLEOTIDE SEQUENCE [LARGE SCALE GENOMIC DNA]</scope>
    <source>
        <strain evidence="16 17">WSC-7</strain>
    </source>
</reference>
<organism evidence="16 17">
    <name type="scientific">Methylomonas rosea</name>
    <dbReference type="NCBI Taxonomy" id="2952227"/>
    <lineage>
        <taxon>Bacteria</taxon>
        <taxon>Pseudomonadati</taxon>
        <taxon>Pseudomonadota</taxon>
        <taxon>Gammaproteobacteria</taxon>
        <taxon>Methylococcales</taxon>
        <taxon>Methylococcaceae</taxon>
        <taxon>Methylomonas</taxon>
    </lineage>
</organism>
<gene>
    <name evidence="16" type="primary">ribBA</name>
    <name evidence="14" type="synonym">ribB</name>
    <name evidence="16" type="ORF">NP589_10250</name>
</gene>
<feature type="binding site" evidence="14">
    <location>
        <begin position="25"/>
        <end position="26"/>
    </location>
    <ligand>
        <name>D-ribulose 5-phosphate</name>
        <dbReference type="ChEBI" id="CHEBI:58121"/>
    </ligand>
</feature>
<feature type="binding site" evidence="14">
    <location>
        <position position="26"/>
    </location>
    <ligand>
        <name>Mg(2+)</name>
        <dbReference type="ChEBI" id="CHEBI:18420"/>
        <label>2</label>
    </ligand>
</feature>
<feature type="binding site" evidence="14">
    <location>
        <position position="141"/>
    </location>
    <ligand>
        <name>Mg(2+)</name>
        <dbReference type="ChEBI" id="CHEBI:18420"/>
        <label>2</label>
    </ligand>
</feature>
<protein>
    <recommendedName>
        <fullName evidence="8 14">3,4-dihydroxy-2-butanone 4-phosphate synthase</fullName>
        <shortName evidence="14">DHBP synthase</shortName>
        <ecNumber evidence="7 14">4.1.99.12</ecNumber>
    </recommendedName>
</protein>
<evidence type="ECO:0000256" key="14">
    <source>
        <dbReference type="HAMAP-Rule" id="MF_00180"/>
    </source>
</evidence>
<sequence>MNSIEEIIADLRQGKMVIIMDDEDRENEGDLLMAAAFARPEDINFMAKYGRGLICLTLTRERCQQLRLPLMVTDNNTPYTTNFTVSIEAATGVTTGISAADRALTVQAAVAKNAQPSDLVQPGHIFPLMAQAGGVLNRAGHTEAGCDLARLAGVEPAAVIVEILNDDGSMARRPDLEVFAEQHNLKIGTIADLIHYRIKHENTLERISECVYPTEFGDFRLYAYQDCNDDNVHLALVMGNVAGDEPVLVRVHARNLIDDLLFSKRSDCSLPVREALKNIAEAGRGVLVIIRQKENNKDLVELIHAYQMLDHGVKHGQDLSADSDWRTTGAGSRILSDLGVRRLKVMGAQKKYIGLSGFDLEVVEHIDSTH</sequence>
<evidence type="ECO:0000256" key="3">
    <source>
        <dbReference type="ARBA" id="ARBA00002284"/>
    </source>
</evidence>
<dbReference type="PIRSF" id="PIRSF001259">
    <property type="entry name" value="RibA"/>
    <property type="match status" value="1"/>
</dbReference>
<keyword evidence="10 14" id="KW-0479">Metal-binding</keyword>
<accession>A0ABT1TSP9</accession>
<evidence type="ECO:0000256" key="8">
    <source>
        <dbReference type="ARBA" id="ARBA00018836"/>
    </source>
</evidence>
<dbReference type="Gene3D" id="3.40.50.10990">
    <property type="entry name" value="GTP cyclohydrolase II"/>
    <property type="match status" value="1"/>
</dbReference>
<evidence type="ECO:0000256" key="1">
    <source>
        <dbReference type="ARBA" id="ARBA00000141"/>
    </source>
</evidence>
<evidence type="ECO:0000256" key="11">
    <source>
        <dbReference type="ARBA" id="ARBA00022842"/>
    </source>
</evidence>
<comment type="similarity">
    <text evidence="6">In the C-terminal section; belongs to the GTP cyclohydrolase II family.</text>
</comment>
<comment type="pathway">
    <text evidence="4 14">Cofactor biosynthesis; riboflavin biosynthesis; 2-hydroxy-3-oxobutyl phosphate from D-ribulose 5-phosphate: step 1/1.</text>
</comment>
<keyword evidence="12 14" id="KW-0464">Manganese</keyword>
<keyword evidence="16" id="KW-0378">Hydrolase</keyword>
<evidence type="ECO:0000256" key="4">
    <source>
        <dbReference type="ARBA" id="ARBA00004904"/>
    </source>
</evidence>
<dbReference type="EC" id="4.1.99.12" evidence="7 14"/>
<dbReference type="InterPro" id="IPR000422">
    <property type="entry name" value="DHBP_synthase_RibB"/>
</dbReference>
<dbReference type="HAMAP" id="MF_00180">
    <property type="entry name" value="RibB"/>
    <property type="match status" value="1"/>
</dbReference>
<evidence type="ECO:0000256" key="13">
    <source>
        <dbReference type="ARBA" id="ARBA00023239"/>
    </source>
</evidence>
<evidence type="ECO:0000259" key="15">
    <source>
        <dbReference type="Pfam" id="PF00925"/>
    </source>
</evidence>
<comment type="catalytic activity">
    <reaction evidence="1 14">
        <text>D-ribulose 5-phosphate = (2S)-2-hydroxy-3-oxobutyl phosphate + formate + H(+)</text>
        <dbReference type="Rhea" id="RHEA:18457"/>
        <dbReference type="ChEBI" id="CHEBI:15378"/>
        <dbReference type="ChEBI" id="CHEBI:15740"/>
        <dbReference type="ChEBI" id="CHEBI:58121"/>
        <dbReference type="ChEBI" id="CHEBI:58830"/>
        <dbReference type="EC" id="4.1.99.12"/>
    </reaction>
</comment>
<dbReference type="Proteomes" id="UP001524570">
    <property type="component" value="Unassembled WGS sequence"/>
</dbReference>